<dbReference type="InterPro" id="IPR007627">
    <property type="entry name" value="RNA_pol_sigma70_r2"/>
</dbReference>
<dbReference type="SUPFAM" id="SSF88946">
    <property type="entry name" value="Sigma2 domain of RNA polymerase sigma factors"/>
    <property type="match status" value="1"/>
</dbReference>
<dbReference type="AlphaFoldDB" id="A0A0S2I312"/>
<dbReference type="Gene3D" id="1.10.1740.10">
    <property type="match status" value="1"/>
</dbReference>
<dbReference type="PANTHER" id="PTHR43133:SF45">
    <property type="entry name" value="RNA POLYMERASE ECF-TYPE SIGMA FACTOR"/>
    <property type="match status" value="1"/>
</dbReference>
<dbReference type="InterPro" id="IPR039425">
    <property type="entry name" value="RNA_pol_sigma-70-like"/>
</dbReference>
<dbReference type="SUPFAM" id="SSF88659">
    <property type="entry name" value="Sigma3 and sigma4 domains of RNA polymerase sigma factors"/>
    <property type="match status" value="1"/>
</dbReference>
<dbReference type="KEGG" id="blq:L21SP5_03082"/>
<dbReference type="Gene3D" id="1.10.10.10">
    <property type="entry name" value="Winged helix-like DNA-binding domain superfamily/Winged helix DNA-binding domain"/>
    <property type="match status" value="1"/>
</dbReference>
<comment type="similarity">
    <text evidence="1">Belongs to the sigma-70 factor family. ECF subfamily.</text>
</comment>
<proteinExistence type="inferred from homology"/>
<evidence type="ECO:0000259" key="5">
    <source>
        <dbReference type="Pfam" id="PF04542"/>
    </source>
</evidence>
<protein>
    <submittedName>
        <fullName evidence="7">Sigma-24</fullName>
    </submittedName>
</protein>
<dbReference type="RefSeq" id="WP_057954054.1">
    <property type="nucleotide sequence ID" value="NZ_CP013118.1"/>
</dbReference>
<dbReference type="Pfam" id="PF04542">
    <property type="entry name" value="Sigma70_r2"/>
    <property type="match status" value="1"/>
</dbReference>
<organism evidence="7 8">
    <name type="scientific">Salinivirga cyanobacteriivorans</name>
    <dbReference type="NCBI Taxonomy" id="1307839"/>
    <lineage>
        <taxon>Bacteria</taxon>
        <taxon>Pseudomonadati</taxon>
        <taxon>Bacteroidota</taxon>
        <taxon>Bacteroidia</taxon>
        <taxon>Bacteroidales</taxon>
        <taxon>Salinivirgaceae</taxon>
        <taxon>Salinivirga</taxon>
    </lineage>
</organism>
<keyword evidence="3" id="KW-0731">Sigma factor</keyword>
<feature type="domain" description="RNA polymerase sigma-70 region 2" evidence="5">
    <location>
        <begin position="13"/>
        <end position="79"/>
    </location>
</feature>
<dbReference type="GO" id="GO:0016987">
    <property type="term" value="F:sigma factor activity"/>
    <property type="evidence" value="ECO:0007669"/>
    <property type="project" value="UniProtKB-KW"/>
</dbReference>
<evidence type="ECO:0000256" key="3">
    <source>
        <dbReference type="ARBA" id="ARBA00023082"/>
    </source>
</evidence>
<dbReference type="Proteomes" id="UP000064893">
    <property type="component" value="Chromosome"/>
</dbReference>
<evidence type="ECO:0000256" key="2">
    <source>
        <dbReference type="ARBA" id="ARBA00023015"/>
    </source>
</evidence>
<dbReference type="InterPro" id="IPR013249">
    <property type="entry name" value="RNA_pol_sigma70_r4_t2"/>
</dbReference>
<dbReference type="GO" id="GO:0003677">
    <property type="term" value="F:DNA binding"/>
    <property type="evidence" value="ECO:0007669"/>
    <property type="project" value="InterPro"/>
</dbReference>
<dbReference type="PANTHER" id="PTHR43133">
    <property type="entry name" value="RNA POLYMERASE ECF-TYPE SIGMA FACTO"/>
    <property type="match status" value="1"/>
</dbReference>
<dbReference type="EMBL" id="CP013118">
    <property type="protein sequence ID" value="ALO16702.1"/>
    <property type="molecule type" value="Genomic_DNA"/>
</dbReference>
<dbReference type="InterPro" id="IPR014284">
    <property type="entry name" value="RNA_pol_sigma-70_dom"/>
</dbReference>
<name>A0A0S2I312_9BACT</name>
<dbReference type="NCBIfam" id="TIGR02937">
    <property type="entry name" value="sigma70-ECF"/>
    <property type="match status" value="1"/>
</dbReference>
<reference evidence="7 8" key="1">
    <citation type="submission" date="2015-11" db="EMBL/GenBank/DDBJ databases">
        <title>Description and complete genome sequence of a novel strain predominating in hypersaline microbial mats and representing a new family of the Bacteriodetes phylum.</title>
        <authorList>
            <person name="Spring S."/>
            <person name="Bunk B."/>
            <person name="Sproer C."/>
            <person name="Klenk H.-P."/>
        </authorList>
    </citation>
    <scope>NUCLEOTIDE SEQUENCE [LARGE SCALE GENOMIC DNA]</scope>
    <source>
        <strain evidence="7 8">L21-Spi-D4</strain>
    </source>
</reference>
<dbReference type="InterPro" id="IPR013325">
    <property type="entry name" value="RNA_pol_sigma_r2"/>
</dbReference>
<keyword evidence="8" id="KW-1185">Reference proteome</keyword>
<dbReference type="Pfam" id="PF08281">
    <property type="entry name" value="Sigma70_r4_2"/>
    <property type="match status" value="1"/>
</dbReference>
<evidence type="ECO:0000256" key="1">
    <source>
        <dbReference type="ARBA" id="ARBA00010641"/>
    </source>
</evidence>
<dbReference type="GO" id="GO:0006352">
    <property type="term" value="P:DNA-templated transcription initiation"/>
    <property type="evidence" value="ECO:0007669"/>
    <property type="project" value="InterPro"/>
</dbReference>
<dbReference type="InterPro" id="IPR036388">
    <property type="entry name" value="WH-like_DNA-bd_sf"/>
</dbReference>
<feature type="domain" description="RNA polymerase sigma factor 70 region 4 type 2" evidence="6">
    <location>
        <begin position="108"/>
        <end position="157"/>
    </location>
</feature>
<evidence type="ECO:0000313" key="7">
    <source>
        <dbReference type="EMBL" id="ALO16702.1"/>
    </source>
</evidence>
<accession>A0A0S2I312</accession>
<dbReference type="PATRIC" id="fig|1307839.3.peg.3245"/>
<gene>
    <name evidence="7" type="primary">rpoE_2</name>
    <name evidence="7" type="ORF">L21SP5_03082</name>
</gene>
<keyword evidence="2" id="KW-0805">Transcription regulation</keyword>
<evidence type="ECO:0000259" key="6">
    <source>
        <dbReference type="Pfam" id="PF08281"/>
    </source>
</evidence>
<sequence>MATNKEDKFINVFETNIGIILKIAAAYTDIAQDREDLINDIALELWKSFDRFQNKSKISTWLYRVALNTAMNYNRKRERNNIFIQHSSDALNRAKIIEPDNSPHDYDSLYQHINKLNEINKAIILLYLEEKSHREIAEITGISETNVATKIGRIKAQIKNSITPKAH</sequence>
<keyword evidence="4" id="KW-0804">Transcription</keyword>
<dbReference type="STRING" id="1307839.L21SP5_03082"/>
<evidence type="ECO:0000256" key="4">
    <source>
        <dbReference type="ARBA" id="ARBA00023163"/>
    </source>
</evidence>
<dbReference type="OrthoDB" id="9780326at2"/>
<evidence type="ECO:0000313" key="8">
    <source>
        <dbReference type="Proteomes" id="UP000064893"/>
    </source>
</evidence>
<dbReference type="InterPro" id="IPR013324">
    <property type="entry name" value="RNA_pol_sigma_r3/r4-like"/>
</dbReference>